<name>A0AC61QJW2_9BACT</name>
<evidence type="ECO:0000313" key="2">
    <source>
        <dbReference type="Proteomes" id="UP000294588"/>
    </source>
</evidence>
<keyword evidence="2" id="KW-1185">Reference proteome</keyword>
<dbReference type="EMBL" id="SMOG01000005">
    <property type="protein sequence ID" value="TDF73549.1"/>
    <property type="molecule type" value="Genomic_DNA"/>
</dbReference>
<accession>A0AC61QJW2</accession>
<reference evidence="1" key="1">
    <citation type="submission" date="2019-03" db="EMBL/GenBank/DDBJ databases">
        <title>Candidatus Syntrophosphaera thermopropionivorans: a novel player in syntrophic propionate oxidation during anaerobic digestion.</title>
        <authorList>
            <person name="Dyksma S."/>
        </authorList>
    </citation>
    <scope>NUCLEOTIDE SEQUENCE</scope>
    <source>
        <strain evidence="1">W5</strain>
    </source>
</reference>
<gene>
    <name evidence="1" type="ORF">E0946_03070</name>
</gene>
<organism evidence="1 2">
    <name type="scientific">Candidatus Syntrophosphaera thermopropionivorans</name>
    <dbReference type="NCBI Taxonomy" id="2593015"/>
    <lineage>
        <taxon>Bacteria</taxon>
        <taxon>Pseudomonadati</taxon>
        <taxon>Candidatus Cloacimonadota</taxon>
        <taxon>Candidatus Cloacimonadia</taxon>
        <taxon>Candidatus Cloacimonadales</taxon>
        <taxon>Candidatus Cloacimonadaceae</taxon>
        <taxon>Candidatus Syntrophosphaera</taxon>
    </lineage>
</organism>
<dbReference type="Proteomes" id="UP000294588">
    <property type="component" value="Unassembled WGS sequence"/>
</dbReference>
<sequence>MPFLPINLKEARARGWDELDIIIVTGDAYIDHPSFGAAIIGRVLEKAGFRVGILPQPNPEKDEDFLALGIPHLFFGVTAGNMDSMVSNYTAQRKKRNNDAYSPDGISGLRPDRASLVYTNILKRIAKNTPIVLGGIEASLRRIAHYDFWQNKIRASLLADTKADILVYGMAERAILAIAKALREGKKISELTDIAGTTVFSKQPPEADDIILPDNIACQDKFTFHQMTHIFEENYLSRTIYQLNGNRWIKHNPPAESLTQKEMDELYLLPFEYAPHPIYKEHRIPAYEQIKDSLTAHRGCYGGCSFCAIAVHQGRKISWRSSDSLVQEIKNITAKRKHKMTITDVGGPSANMYASFCSLDFPSFCKRSSCIYPSICPNLNLAQEKQLKVLSILENLPQVKSVFISSGIRHDLAILSPQYIKALTLKYTSGRLKLAPEHCVPKILRLMQKPDTSSFEKFSQIFFSTCEEAGIKRQIVPYLIVGHPGSTIQDAYKLRDWLKKHNLKVEQVQEFTPTPMTLSTCMYYTGLNYWTGKPVYIPKPGEIRKQKDIILSLFK</sequence>
<protein>
    <submittedName>
        <fullName evidence="1">YgiQ family radical SAM protein</fullName>
    </submittedName>
</protein>
<evidence type="ECO:0000313" key="1">
    <source>
        <dbReference type="EMBL" id="TDF73549.1"/>
    </source>
</evidence>
<comment type="caution">
    <text evidence="1">The sequence shown here is derived from an EMBL/GenBank/DDBJ whole genome shotgun (WGS) entry which is preliminary data.</text>
</comment>
<proteinExistence type="predicted"/>